<dbReference type="InterPro" id="IPR029151">
    <property type="entry name" value="Sensor-like_sf"/>
</dbReference>
<evidence type="ECO:0000256" key="11">
    <source>
        <dbReference type="SAM" id="Phobius"/>
    </source>
</evidence>
<dbReference type="RefSeq" id="WP_343764496.1">
    <property type="nucleotide sequence ID" value="NZ_BAAACG010000019.1"/>
</dbReference>
<dbReference type="InterPro" id="IPR033479">
    <property type="entry name" value="dCache_1"/>
</dbReference>
<evidence type="ECO:0000259" key="12">
    <source>
        <dbReference type="PROSITE" id="PS50111"/>
    </source>
</evidence>
<dbReference type="Gene3D" id="3.30.450.20">
    <property type="entry name" value="PAS domain"/>
    <property type="match status" value="2"/>
</dbReference>
<dbReference type="SMART" id="SM00283">
    <property type="entry name" value="MA"/>
    <property type="match status" value="1"/>
</dbReference>
<dbReference type="CDD" id="cd12913">
    <property type="entry name" value="PDC1_MCP_like"/>
    <property type="match status" value="1"/>
</dbReference>
<evidence type="ECO:0000256" key="3">
    <source>
        <dbReference type="ARBA" id="ARBA00022500"/>
    </source>
</evidence>
<evidence type="ECO:0000256" key="9">
    <source>
        <dbReference type="PROSITE-ProRule" id="PRU00284"/>
    </source>
</evidence>
<keyword evidence="3" id="KW-0145">Chemotaxis</keyword>
<evidence type="ECO:0000259" key="13">
    <source>
        <dbReference type="PROSITE" id="PS50885"/>
    </source>
</evidence>
<name>A0ABN1JX58_9CLOT</name>
<comment type="caution">
    <text evidence="14">The sequence shown here is derived from an EMBL/GenBank/DDBJ whole genome shotgun (WGS) entry which is preliminary data.</text>
</comment>
<feature type="domain" description="Methyl-accepting transducer" evidence="12">
    <location>
        <begin position="382"/>
        <end position="639"/>
    </location>
</feature>
<keyword evidence="15" id="KW-1185">Reference proteome</keyword>
<comment type="similarity">
    <text evidence="8">Belongs to the methyl-accepting chemotaxis (MCP) protein family.</text>
</comment>
<dbReference type="EMBL" id="BAAACG010000019">
    <property type="protein sequence ID" value="GAA0748359.1"/>
    <property type="molecule type" value="Genomic_DNA"/>
</dbReference>
<keyword evidence="2" id="KW-1003">Cell membrane</keyword>
<accession>A0ABN1JX58</accession>
<sequence>MKSIKSRIVVMISLLSILIITICSSVSYYFFYKTVMKECSNNISVASEKYGSIIDGWMVSKSKVIDSMAVDLQYNNKYDTKYVYTYFKNQLKENKDIIGMYIGFEDKKFISGNGWIPTKDYDCRDRSWYKEAIEKDKVIYSSPYIDKKFNKMVITIAKPVKRSGKTIGVIGMDVVLDYLTKLVKDATPVKNSYGFLLDSSNNILVHKNKDFKPKEENYCNIEKVLDGRLKDINSINSKDKEIKILKDYDKENKVFTRTKIPSSDWSVGFAVSLKEFKKPLSNMMVTFIWVIIAVLVVSIILSLYLANKISTPILKVTDLVKKIKKLDLSDNKEREEFKKYKDEIGVIGEAVISLREELKFIVEELKTSSLNVLNYSKEVDGTTSEMTESIEAVATTVDELAKGSMDQAADAQNGSEKLKSLADEIKVTNDGADKVKEIALETKDISKDSIISMEKTIEKFKNNNKINNSLGDNINTLANKSGAVGEIVSSIKSIAEQTNLLALNAAIEAARAGEAGKGFSVVADEIRKLAEQTTKSTKEIEDIVNNIRAEIEKTKENMDLSKKVVCEVDSAMLDSSNAFNEITSSVNNIVDQINHLANNIKKVYKDKEKVLQSIQGISVIAEESAASTEEVSASVQEQTSSMENVSETAEKLKNVTIDLDNIINKFKL</sequence>
<dbReference type="Proteomes" id="UP001501510">
    <property type="component" value="Unassembled WGS sequence"/>
</dbReference>
<keyword evidence="7 9" id="KW-0807">Transducer</keyword>
<evidence type="ECO:0000313" key="15">
    <source>
        <dbReference type="Proteomes" id="UP001501510"/>
    </source>
</evidence>
<evidence type="ECO:0000256" key="4">
    <source>
        <dbReference type="ARBA" id="ARBA00022692"/>
    </source>
</evidence>
<keyword evidence="6 11" id="KW-0472">Membrane</keyword>
<feature type="transmembrane region" description="Helical" evidence="11">
    <location>
        <begin position="284"/>
        <end position="306"/>
    </location>
</feature>
<proteinExistence type="inferred from homology"/>
<protein>
    <submittedName>
        <fullName evidence="14">Methyl-accepting chemotaxis protein</fullName>
    </submittedName>
</protein>
<dbReference type="InterPro" id="IPR003660">
    <property type="entry name" value="HAMP_dom"/>
</dbReference>
<organism evidence="14 15">
    <name type="scientific">Clostridium oceanicum</name>
    <dbReference type="NCBI Taxonomy" id="1543"/>
    <lineage>
        <taxon>Bacteria</taxon>
        <taxon>Bacillati</taxon>
        <taxon>Bacillota</taxon>
        <taxon>Clostridia</taxon>
        <taxon>Eubacteriales</taxon>
        <taxon>Clostridiaceae</taxon>
        <taxon>Clostridium</taxon>
    </lineage>
</organism>
<dbReference type="Gene3D" id="1.10.287.950">
    <property type="entry name" value="Methyl-accepting chemotaxis protein"/>
    <property type="match status" value="1"/>
</dbReference>
<dbReference type="CDD" id="cd11386">
    <property type="entry name" value="MCP_signal"/>
    <property type="match status" value="1"/>
</dbReference>
<evidence type="ECO:0000256" key="2">
    <source>
        <dbReference type="ARBA" id="ARBA00022475"/>
    </source>
</evidence>
<dbReference type="PROSITE" id="PS50885">
    <property type="entry name" value="HAMP"/>
    <property type="match status" value="1"/>
</dbReference>
<keyword evidence="4 11" id="KW-0812">Transmembrane</keyword>
<feature type="transmembrane region" description="Helical" evidence="11">
    <location>
        <begin position="6"/>
        <end position="31"/>
    </location>
</feature>
<dbReference type="Pfam" id="PF02743">
    <property type="entry name" value="dCache_1"/>
    <property type="match status" value="1"/>
</dbReference>
<dbReference type="SUPFAM" id="SSF103190">
    <property type="entry name" value="Sensory domain-like"/>
    <property type="match status" value="1"/>
</dbReference>
<dbReference type="Pfam" id="PF00015">
    <property type="entry name" value="MCPsignal"/>
    <property type="match status" value="1"/>
</dbReference>
<evidence type="ECO:0000256" key="7">
    <source>
        <dbReference type="ARBA" id="ARBA00023224"/>
    </source>
</evidence>
<feature type="domain" description="HAMP" evidence="13">
    <location>
        <begin position="307"/>
        <end position="363"/>
    </location>
</feature>
<dbReference type="SUPFAM" id="SSF58104">
    <property type="entry name" value="Methyl-accepting chemotaxis protein (MCP) signaling domain"/>
    <property type="match status" value="1"/>
</dbReference>
<evidence type="ECO:0000313" key="14">
    <source>
        <dbReference type="EMBL" id="GAA0748359.1"/>
    </source>
</evidence>
<feature type="coiled-coil region" evidence="10">
    <location>
        <begin position="537"/>
        <end position="564"/>
    </location>
</feature>
<evidence type="ECO:0000256" key="10">
    <source>
        <dbReference type="SAM" id="Coils"/>
    </source>
</evidence>
<comment type="subcellular location">
    <subcellularLocation>
        <location evidence="1">Cell membrane</location>
        <topology evidence="1">Multi-pass membrane protein</topology>
    </subcellularLocation>
</comment>
<dbReference type="InterPro" id="IPR004089">
    <property type="entry name" value="MCPsignal_dom"/>
</dbReference>
<reference evidence="14 15" key="1">
    <citation type="journal article" date="2019" name="Int. J. Syst. Evol. Microbiol.">
        <title>The Global Catalogue of Microorganisms (GCM) 10K type strain sequencing project: providing services to taxonomists for standard genome sequencing and annotation.</title>
        <authorList>
            <consortium name="The Broad Institute Genomics Platform"/>
            <consortium name="The Broad Institute Genome Sequencing Center for Infectious Disease"/>
            <person name="Wu L."/>
            <person name="Ma J."/>
        </authorList>
    </citation>
    <scope>NUCLEOTIDE SEQUENCE [LARGE SCALE GENOMIC DNA]</scope>
    <source>
        <strain evidence="14 15">JCM 1407</strain>
    </source>
</reference>
<evidence type="ECO:0000256" key="8">
    <source>
        <dbReference type="ARBA" id="ARBA00029447"/>
    </source>
</evidence>
<dbReference type="PANTHER" id="PTHR32089:SF112">
    <property type="entry name" value="LYSOZYME-LIKE PROTEIN-RELATED"/>
    <property type="match status" value="1"/>
</dbReference>
<evidence type="ECO:0000256" key="5">
    <source>
        <dbReference type="ARBA" id="ARBA00022989"/>
    </source>
</evidence>
<evidence type="ECO:0000256" key="6">
    <source>
        <dbReference type="ARBA" id="ARBA00023136"/>
    </source>
</evidence>
<keyword evidence="5 11" id="KW-1133">Transmembrane helix</keyword>
<dbReference type="PROSITE" id="PS50111">
    <property type="entry name" value="CHEMOTAXIS_TRANSDUC_2"/>
    <property type="match status" value="1"/>
</dbReference>
<dbReference type="PANTHER" id="PTHR32089">
    <property type="entry name" value="METHYL-ACCEPTING CHEMOTAXIS PROTEIN MCPB"/>
    <property type="match status" value="1"/>
</dbReference>
<keyword evidence="10" id="KW-0175">Coiled coil</keyword>
<gene>
    <name evidence="14" type="ORF">GCM10008906_38600</name>
</gene>
<evidence type="ECO:0000256" key="1">
    <source>
        <dbReference type="ARBA" id="ARBA00004651"/>
    </source>
</evidence>